<evidence type="ECO:0000256" key="2">
    <source>
        <dbReference type="ARBA" id="ARBA00022840"/>
    </source>
</evidence>
<dbReference type="Proteomes" id="UP000002613">
    <property type="component" value="Chromosome"/>
</dbReference>
<evidence type="ECO:0000313" key="5">
    <source>
        <dbReference type="Proteomes" id="UP000002613"/>
    </source>
</evidence>
<evidence type="ECO:0000259" key="3">
    <source>
        <dbReference type="PROSITE" id="PS51146"/>
    </source>
</evidence>
<dbReference type="InterPro" id="IPR014774">
    <property type="entry name" value="KaiC-like_dom"/>
</dbReference>
<dbReference type="OrthoDB" id="27015at2157"/>
<dbReference type="PANTHER" id="PTHR43637">
    <property type="entry name" value="UPF0273 PROTEIN TM_0370"/>
    <property type="match status" value="1"/>
</dbReference>
<keyword evidence="1" id="KW-0547">Nucleotide-binding</keyword>
<accession>D3RYN6</accession>
<dbReference type="EMBL" id="CP001899">
    <property type="protein sequence ID" value="ADC65599.1"/>
    <property type="molecule type" value="Genomic_DNA"/>
</dbReference>
<gene>
    <name evidence="4" type="ordered locus">Ferp_1448</name>
</gene>
<sequence length="270" mass="30119">MRIRSGIYGLDELLGGGFHSNSVVVVVGTSGTGKTIFSLQTLLEGLRNGSRGIYISFEFGEKDVIRLAKSLGWDELEDYINGGELEVRNFYAENVSLLSTDLVSIVNGASKADRIAIDSFTPLISPIDINARRDVNWLFSKLREKELAVVTVEEPLNGDLGRPDVSIPVFLADTVINLKNLGYGEPFNRTIQIIKHRASWHAEGVFPYKILPGLGIVVEGYETEEEEVEEIVEKFRGLPEKVRKLAEEIAKITGKDAEKYVKLLMERYEV</sequence>
<organism evidence="4 5">
    <name type="scientific">Ferroglobus placidus (strain DSM 10642 / AEDII12DO)</name>
    <dbReference type="NCBI Taxonomy" id="589924"/>
    <lineage>
        <taxon>Archaea</taxon>
        <taxon>Methanobacteriati</taxon>
        <taxon>Methanobacteriota</taxon>
        <taxon>Archaeoglobi</taxon>
        <taxon>Archaeoglobales</taxon>
        <taxon>Archaeoglobaceae</taxon>
        <taxon>Ferroglobus</taxon>
    </lineage>
</organism>
<dbReference type="STRING" id="589924.Ferp_1448"/>
<dbReference type="InterPro" id="IPR010624">
    <property type="entry name" value="KaiC_dom"/>
</dbReference>
<reference evidence="4 5" key="2">
    <citation type="journal article" date="2011" name="Stand. Genomic Sci.">
        <title>Complete genome sequence of Ferroglobus placidus AEDII12DO.</title>
        <authorList>
            <person name="Anderson I."/>
            <person name="Risso C."/>
            <person name="Holmes D."/>
            <person name="Lucas S."/>
            <person name="Copeland A."/>
            <person name="Lapidus A."/>
            <person name="Cheng J.F."/>
            <person name="Bruce D."/>
            <person name="Goodwin L."/>
            <person name="Pitluck S."/>
            <person name="Saunders E."/>
            <person name="Brettin T."/>
            <person name="Detter J.C."/>
            <person name="Han C."/>
            <person name="Tapia R."/>
            <person name="Larimer F."/>
            <person name="Land M."/>
            <person name="Hauser L."/>
            <person name="Woyke T."/>
            <person name="Lovley D."/>
            <person name="Kyrpides N."/>
            <person name="Ivanova N."/>
        </authorList>
    </citation>
    <scope>NUCLEOTIDE SEQUENCE [LARGE SCALE GENOMIC DNA]</scope>
    <source>
        <strain evidence="5">DSM 10642 / AEDII12DO</strain>
    </source>
</reference>
<dbReference type="Pfam" id="PF06745">
    <property type="entry name" value="ATPase"/>
    <property type="match status" value="1"/>
</dbReference>
<dbReference type="SUPFAM" id="SSF52540">
    <property type="entry name" value="P-loop containing nucleoside triphosphate hydrolases"/>
    <property type="match status" value="1"/>
</dbReference>
<dbReference type="RefSeq" id="WP_012965942.1">
    <property type="nucleotide sequence ID" value="NC_013849.1"/>
</dbReference>
<dbReference type="AlphaFoldDB" id="D3RYN6"/>
<evidence type="ECO:0000256" key="1">
    <source>
        <dbReference type="ARBA" id="ARBA00022741"/>
    </source>
</evidence>
<dbReference type="Gene3D" id="3.40.50.300">
    <property type="entry name" value="P-loop containing nucleotide triphosphate hydrolases"/>
    <property type="match status" value="1"/>
</dbReference>
<dbReference type="PaxDb" id="589924-Ferp_1448"/>
<feature type="domain" description="KaiC" evidence="3">
    <location>
        <begin position="1"/>
        <end position="234"/>
    </location>
</feature>
<name>D3RYN6_FERPA</name>
<protein>
    <recommendedName>
        <fullName evidence="3">KaiC domain-containing protein</fullName>
    </recommendedName>
</protein>
<dbReference type="InterPro" id="IPR027417">
    <property type="entry name" value="P-loop_NTPase"/>
</dbReference>
<dbReference type="HOGENOM" id="CLU_023669_2_1_2"/>
<keyword evidence="5" id="KW-1185">Reference proteome</keyword>
<dbReference type="PROSITE" id="PS51146">
    <property type="entry name" value="KAIC"/>
    <property type="match status" value="1"/>
</dbReference>
<dbReference type="GeneID" id="8778967"/>
<dbReference type="eggNOG" id="arCOG01171">
    <property type="taxonomic scope" value="Archaea"/>
</dbReference>
<proteinExistence type="predicted"/>
<evidence type="ECO:0000313" key="4">
    <source>
        <dbReference type="EMBL" id="ADC65599.1"/>
    </source>
</evidence>
<dbReference type="GO" id="GO:0005524">
    <property type="term" value="F:ATP binding"/>
    <property type="evidence" value="ECO:0007669"/>
    <property type="project" value="UniProtKB-KW"/>
</dbReference>
<dbReference type="PANTHER" id="PTHR43637:SF3">
    <property type="entry name" value="FLAGELLA-RELATED PROTEIN H-RELATED"/>
    <property type="match status" value="1"/>
</dbReference>
<reference evidence="5" key="1">
    <citation type="submission" date="2010-02" db="EMBL/GenBank/DDBJ databases">
        <title>Complete sequence of Ferroglobus placidus DSM 10642.</title>
        <authorList>
            <consortium name="US DOE Joint Genome Institute"/>
            <person name="Lucas S."/>
            <person name="Copeland A."/>
            <person name="Lapidus A."/>
            <person name="Cheng J.-F."/>
            <person name="Bruce D."/>
            <person name="Goodwin L."/>
            <person name="Pitluck S."/>
            <person name="Saunders E."/>
            <person name="Brettin T."/>
            <person name="Detter J.C."/>
            <person name="Han C."/>
            <person name="Tapia R."/>
            <person name="Larimer F."/>
            <person name="Land M."/>
            <person name="Hauser L."/>
            <person name="Kyrpides N."/>
            <person name="Ivanova N."/>
            <person name="Holmes D."/>
            <person name="Lovley D."/>
            <person name="Kyrpides N."/>
            <person name="Anderson I.J."/>
            <person name="Woyke T."/>
        </authorList>
    </citation>
    <scope>NUCLEOTIDE SEQUENCE [LARGE SCALE GENOMIC DNA]</scope>
    <source>
        <strain evidence="5">DSM 10642 / AEDII12DO</strain>
    </source>
</reference>
<dbReference type="KEGG" id="fpl:Ferp_1448"/>
<keyword evidence="2" id="KW-0067">ATP-binding</keyword>